<feature type="domain" description="AMP-binding enzyme C-terminal" evidence="2">
    <location>
        <begin position="444"/>
        <end position="519"/>
    </location>
</feature>
<reference evidence="3 4" key="1">
    <citation type="journal article" date="2019" name="Int. J. Syst. Evol. Microbiol.">
        <title>The Global Catalogue of Microorganisms (GCM) 10K type strain sequencing project: providing services to taxonomists for standard genome sequencing and annotation.</title>
        <authorList>
            <consortium name="The Broad Institute Genomics Platform"/>
            <consortium name="The Broad Institute Genome Sequencing Center for Infectious Disease"/>
            <person name="Wu L."/>
            <person name="Ma J."/>
        </authorList>
    </citation>
    <scope>NUCLEOTIDE SEQUENCE [LARGE SCALE GENOMIC DNA]</scope>
    <source>
        <strain evidence="3 4">JCM 14942</strain>
    </source>
</reference>
<protein>
    <submittedName>
        <fullName evidence="3">ATP-dependent acyl-CoA ligase</fullName>
    </submittedName>
</protein>
<dbReference type="Gene3D" id="3.30.300.30">
    <property type="match status" value="1"/>
</dbReference>
<feature type="domain" description="AMP-dependent synthetase/ligase" evidence="1">
    <location>
        <begin position="27"/>
        <end position="385"/>
    </location>
</feature>
<name>A0ABN2AE28_9ACTN</name>
<dbReference type="InterPro" id="IPR042099">
    <property type="entry name" value="ANL_N_sf"/>
</dbReference>
<dbReference type="RefSeq" id="WP_141004675.1">
    <property type="nucleotide sequence ID" value="NZ_CP041146.1"/>
</dbReference>
<dbReference type="GO" id="GO:0016874">
    <property type="term" value="F:ligase activity"/>
    <property type="evidence" value="ECO:0007669"/>
    <property type="project" value="UniProtKB-KW"/>
</dbReference>
<keyword evidence="3" id="KW-0436">Ligase</keyword>
<evidence type="ECO:0000259" key="2">
    <source>
        <dbReference type="Pfam" id="PF13193"/>
    </source>
</evidence>
<evidence type="ECO:0000313" key="4">
    <source>
        <dbReference type="Proteomes" id="UP001500842"/>
    </source>
</evidence>
<organism evidence="3 4">
    <name type="scientific">Nocardioides humi</name>
    <dbReference type="NCBI Taxonomy" id="449461"/>
    <lineage>
        <taxon>Bacteria</taxon>
        <taxon>Bacillati</taxon>
        <taxon>Actinomycetota</taxon>
        <taxon>Actinomycetes</taxon>
        <taxon>Propionibacteriales</taxon>
        <taxon>Nocardioidaceae</taxon>
        <taxon>Nocardioides</taxon>
    </lineage>
</organism>
<dbReference type="InterPro" id="IPR045851">
    <property type="entry name" value="AMP-bd_C_sf"/>
</dbReference>
<keyword evidence="4" id="KW-1185">Reference proteome</keyword>
<dbReference type="EMBL" id="BAAAOR010000015">
    <property type="protein sequence ID" value="GAA1517271.1"/>
    <property type="molecule type" value="Genomic_DNA"/>
</dbReference>
<gene>
    <name evidence="3" type="ORF">GCM10009788_21800</name>
</gene>
<dbReference type="InterPro" id="IPR025110">
    <property type="entry name" value="AMP-bd_C"/>
</dbReference>
<evidence type="ECO:0000259" key="1">
    <source>
        <dbReference type="Pfam" id="PF00501"/>
    </source>
</evidence>
<dbReference type="Pfam" id="PF13193">
    <property type="entry name" value="AMP-binding_C"/>
    <property type="match status" value="1"/>
</dbReference>
<dbReference type="PANTHER" id="PTHR43767:SF1">
    <property type="entry name" value="NONRIBOSOMAL PEPTIDE SYNTHASE PES1 (EUROFUNG)-RELATED"/>
    <property type="match status" value="1"/>
</dbReference>
<dbReference type="Pfam" id="PF00501">
    <property type="entry name" value="AMP-binding"/>
    <property type="match status" value="1"/>
</dbReference>
<evidence type="ECO:0000313" key="3">
    <source>
        <dbReference type="EMBL" id="GAA1517271.1"/>
    </source>
</evidence>
<dbReference type="SUPFAM" id="SSF56801">
    <property type="entry name" value="Acetyl-CoA synthetase-like"/>
    <property type="match status" value="1"/>
</dbReference>
<dbReference type="PROSITE" id="PS00455">
    <property type="entry name" value="AMP_BINDING"/>
    <property type="match status" value="1"/>
</dbReference>
<dbReference type="Gene3D" id="3.40.50.12780">
    <property type="entry name" value="N-terminal domain of ligase-like"/>
    <property type="match status" value="1"/>
</dbReference>
<dbReference type="InterPro" id="IPR020845">
    <property type="entry name" value="AMP-binding_CS"/>
</dbReference>
<accession>A0ABN2AE28</accession>
<comment type="caution">
    <text evidence="3">The sequence shown here is derived from an EMBL/GenBank/DDBJ whole genome shotgun (WGS) entry which is preliminary data.</text>
</comment>
<dbReference type="InterPro" id="IPR000873">
    <property type="entry name" value="AMP-dep_synth/lig_dom"/>
</dbReference>
<dbReference type="InterPro" id="IPR050237">
    <property type="entry name" value="ATP-dep_AMP-bd_enzyme"/>
</dbReference>
<dbReference type="Proteomes" id="UP001500842">
    <property type="component" value="Unassembled WGS sequence"/>
</dbReference>
<proteinExistence type="predicted"/>
<sequence length="559" mass="61617">MKDIGVDSPVNRLRSRAPGEVSMTALLERAARERPGDIFFTHGDEAVGLDEFNRLVNRMARNLQQAGVTAGVHVAVMMDTGRDYFATWFALAKVGAVEVAINPAYRGELLAHQLRQSASMIAVIDEEYLPNLATAAGEVDDLRTVVVRGDSWSPFEVAGPSRSWSGFDRLLAPQPEDNLGLEVPPDSIGGMVFTSGTTGPSKAVLLSQHYMAAYGLMYAEVNELDESDVILNFQPVFHMTGKFVAIAALAVGGRMHVMSRFRVTGFWDEMRAFGVTNVVAIGGVCNMLLSVPATPDDTDNPVKVVYAVPDLPELHTEFEQRFDCVVTTVFGSSEVGLPIFRSPADVYAPGSAGRRSPHYEVEVVDGFGAILPPGQVGEIVVRGRGPLLLCSGYNGQPEKMLEATRDLWFHTGDRGRFDDEGNMWFVDRATDSLRRRGENISSFELESQIARHPAVAEAVAVSTPSELGEDEVWVLARLREGFSVTPEELLQHCETVLPYFMIPRYIEIVEDFPRTPTAKVQKYKIRAQGPGVATWDREAHGWFIRGRKLVREATERTMP</sequence>
<dbReference type="PANTHER" id="PTHR43767">
    <property type="entry name" value="LONG-CHAIN-FATTY-ACID--COA LIGASE"/>
    <property type="match status" value="1"/>
</dbReference>